<comment type="caution">
    <text evidence="1">The sequence shown here is derived from an EMBL/GenBank/DDBJ whole genome shotgun (WGS) entry which is preliminary data.</text>
</comment>
<evidence type="ECO:0000313" key="1">
    <source>
        <dbReference type="EMBL" id="TKX24261.1"/>
    </source>
</evidence>
<evidence type="ECO:0000313" key="2">
    <source>
        <dbReference type="Proteomes" id="UP000308133"/>
    </source>
</evidence>
<accession>A0A4U7B4A7</accession>
<protein>
    <submittedName>
        <fullName evidence="1">Uncharacterized protein</fullName>
    </submittedName>
</protein>
<proteinExistence type="predicted"/>
<dbReference type="AlphaFoldDB" id="A0A4U7B4A7"/>
<organism evidence="1 2">
    <name type="scientific">Elsinoe australis</name>
    <dbReference type="NCBI Taxonomy" id="40998"/>
    <lineage>
        <taxon>Eukaryota</taxon>
        <taxon>Fungi</taxon>
        <taxon>Dikarya</taxon>
        <taxon>Ascomycota</taxon>
        <taxon>Pezizomycotina</taxon>
        <taxon>Dothideomycetes</taxon>
        <taxon>Dothideomycetidae</taxon>
        <taxon>Myriangiales</taxon>
        <taxon>Elsinoaceae</taxon>
        <taxon>Elsinoe</taxon>
    </lineage>
</organism>
<dbReference type="EMBL" id="PTQR01000043">
    <property type="protein sequence ID" value="TKX24261.1"/>
    <property type="molecule type" value="Genomic_DNA"/>
</dbReference>
<gene>
    <name evidence="1" type="ORF">C1H76_3503</name>
</gene>
<dbReference type="Proteomes" id="UP000308133">
    <property type="component" value="Unassembled WGS sequence"/>
</dbReference>
<sequence length="322" mass="36520">MSKPSSNQQEFQDVSQPLMETLLAQAAEEATRMRSELAEAQELNHTLRAIMQLKQEMSAATTSGESATDEAMAAEANDLFHELRDWAMNTIKTTNLDDARPITPPLPWLKEIMPAYNKPGNYSGGPRRYAMNILMALVTQYITKTMQDRSFLELDSKKPTAVIMRAVQSLPDDVDFITAKRWSCMSHDLAMHIEPALADEIKADLIYYGIDHESKTWHHLYGFLFSDEMHDGLAKVFKKAATFLCKLHFHPAGYSLTMGKAYSTHQRACWSFTPAIHEDVGGLEHDDNANMMLCGIMFPRLLKYRNERGQKIEDSVIVKAKR</sequence>
<reference evidence="1 2" key="1">
    <citation type="submission" date="2018-02" db="EMBL/GenBank/DDBJ databases">
        <title>Draft genome sequences of Elsinoe sp., causing black scab on jojoba.</title>
        <authorList>
            <person name="Stodart B."/>
            <person name="Jeffress S."/>
            <person name="Ash G."/>
            <person name="Arun Chinnappa K."/>
        </authorList>
    </citation>
    <scope>NUCLEOTIDE SEQUENCE [LARGE SCALE GENOMIC DNA]</scope>
    <source>
        <strain evidence="1 2">Hillstone_2</strain>
    </source>
</reference>
<name>A0A4U7B4A7_9PEZI</name>